<dbReference type="EMBL" id="JAVHJM010000014">
    <property type="protein sequence ID" value="KAK6498195.1"/>
    <property type="molecule type" value="Genomic_DNA"/>
</dbReference>
<sequence length="103" mass="10905">MKIVTVLPSSDVFSWLATTLGTSSIKNLLHNTSHVCSCAGLLELVLPLGYLIARLCLGVRNTAGVYPSFGLAALSDYDPTHLQSVEVAGNSRTNGPIGRDSYP</sequence>
<gene>
    <name evidence="1" type="ORF">TWF506_004434</name>
</gene>
<protein>
    <submittedName>
        <fullName evidence="1">Uncharacterized protein</fullName>
    </submittedName>
</protein>
<organism evidence="1 2">
    <name type="scientific">Arthrobotrys conoides</name>
    <dbReference type="NCBI Taxonomy" id="74498"/>
    <lineage>
        <taxon>Eukaryota</taxon>
        <taxon>Fungi</taxon>
        <taxon>Dikarya</taxon>
        <taxon>Ascomycota</taxon>
        <taxon>Pezizomycotina</taxon>
        <taxon>Orbiliomycetes</taxon>
        <taxon>Orbiliales</taxon>
        <taxon>Orbiliaceae</taxon>
        <taxon>Arthrobotrys</taxon>
    </lineage>
</organism>
<comment type="caution">
    <text evidence="1">The sequence shown here is derived from an EMBL/GenBank/DDBJ whole genome shotgun (WGS) entry which is preliminary data.</text>
</comment>
<evidence type="ECO:0000313" key="2">
    <source>
        <dbReference type="Proteomes" id="UP001307849"/>
    </source>
</evidence>
<accession>A0AAN8NBP9</accession>
<evidence type="ECO:0000313" key="1">
    <source>
        <dbReference type="EMBL" id="KAK6498195.1"/>
    </source>
</evidence>
<reference evidence="1 2" key="1">
    <citation type="submission" date="2019-10" db="EMBL/GenBank/DDBJ databases">
        <authorList>
            <person name="Palmer J.M."/>
        </authorList>
    </citation>
    <scope>NUCLEOTIDE SEQUENCE [LARGE SCALE GENOMIC DNA]</scope>
    <source>
        <strain evidence="1 2">TWF506</strain>
    </source>
</reference>
<proteinExistence type="predicted"/>
<name>A0AAN8NBP9_9PEZI</name>
<keyword evidence="2" id="KW-1185">Reference proteome</keyword>
<dbReference type="Proteomes" id="UP001307849">
    <property type="component" value="Unassembled WGS sequence"/>
</dbReference>
<dbReference type="AlphaFoldDB" id="A0AAN8NBP9"/>